<dbReference type="GO" id="GO:0045842">
    <property type="term" value="P:positive regulation of mitotic metaphase/anaphase transition"/>
    <property type="evidence" value="ECO:0007669"/>
    <property type="project" value="TreeGrafter"/>
</dbReference>
<name>A0A0L0C0W5_LUCCU</name>
<comment type="caution">
    <text evidence="8">The sequence shown here is derived from an EMBL/GenBank/DDBJ whole genome shotgun (WGS) entry which is preliminary data.</text>
</comment>
<organism evidence="8 9">
    <name type="scientific">Lucilia cuprina</name>
    <name type="common">Green bottle fly</name>
    <name type="synonym">Australian sheep blowfly</name>
    <dbReference type="NCBI Taxonomy" id="7375"/>
    <lineage>
        <taxon>Eukaryota</taxon>
        <taxon>Metazoa</taxon>
        <taxon>Ecdysozoa</taxon>
        <taxon>Arthropoda</taxon>
        <taxon>Hexapoda</taxon>
        <taxon>Insecta</taxon>
        <taxon>Pterygota</taxon>
        <taxon>Neoptera</taxon>
        <taxon>Endopterygota</taxon>
        <taxon>Diptera</taxon>
        <taxon>Brachycera</taxon>
        <taxon>Muscomorpha</taxon>
        <taxon>Oestroidea</taxon>
        <taxon>Calliphoridae</taxon>
        <taxon>Luciliinae</taxon>
        <taxon>Lucilia</taxon>
    </lineage>
</organism>
<evidence type="ECO:0000256" key="7">
    <source>
        <dbReference type="SAM" id="MobiDB-lite"/>
    </source>
</evidence>
<evidence type="ECO:0000313" key="9">
    <source>
        <dbReference type="Proteomes" id="UP000037069"/>
    </source>
</evidence>
<keyword evidence="1" id="KW-0132">Cell division</keyword>
<feature type="non-terminal residue" evidence="8">
    <location>
        <position position="249"/>
    </location>
</feature>
<dbReference type="PANTHER" id="PTHR12558">
    <property type="entry name" value="CELL DIVISION CYCLE 16,23,27"/>
    <property type="match status" value="1"/>
</dbReference>
<dbReference type="PANTHER" id="PTHR12558:SF9">
    <property type="entry name" value="CELL DIVISION CYCLE PROTEIN 16 HOMOLOG"/>
    <property type="match status" value="1"/>
</dbReference>
<accession>A0A0L0C0W5</accession>
<protein>
    <submittedName>
        <fullName evidence="8">Uncharacterized protein</fullName>
    </submittedName>
</protein>
<gene>
    <name evidence="8" type="ORF">FF38_02242</name>
</gene>
<reference evidence="8 9" key="1">
    <citation type="journal article" date="2015" name="Nat. Commun.">
        <title>Lucilia cuprina genome unlocks parasitic fly biology to underpin future interventions.</title>
        <authorList>
            <person name="Anstead C.A."/>
            <person name="Korhonen P.K."/>
            <person name="Young N.D."/>
            <person name="Hall R.S."/>
            <person name="Jex A.R."/>
            <person name="Murali S.C."/>
            <person name="Hughes D.S."/>
            <person name="Lee S.F."/>
            <person name="Perry T."/>
            <person name="Stroehlein A.J."/>
            <person name="Ansell B.R."/>
            <person name="Breugelmans B."/>
            <person name="Hofmann A."/>
            <person name="Qu J."/>
            <person name="Dugan S."/>
            <person name="Lee S.L."/>
            <person name="Chao H."/>
            <person name="Dinh H."/>
            <person name="Han Y."/>
            <person name="Doddapaneni H.V."/>
            <person name="Worley K.C."/>
            <person name="Muzny D.M."/>
            <person name="Ioannidis P."/>
            <person name="Waterhouse R.M."/>
            <person name="Zdobnov E.M."/>
            <person name="James P.J."/>
            <person name="Bagnall N.H."/>
            <person name="Kotze A.C."/>
            <person name="Gibbs R.A."/>
            <person name="Richards S."/>
            <person name="Batterham P."/>
            <person name="Gasser R.B."/>
        </authorList>
    </citation>
    <scope>NUCLEOTIDE SEQUENCE [LARGE SCALE GENOMIC DNA]</scope>
    <source>
        <strain evidence="8 9">LS</strain>
        <tissue evidence="8">Full body</tissue>
    </source>
</reference>
<dbReference type="GO" id="GO:0031145">
    <property type="term" value="P:anaphase-promoting complex-dependent catabolic process"/>
    <property type="evidence" value="ECO:0007669"/>
    <property type="project" value="TreeGrafter"/>
</dbReference>
<dbReference type="GO" id="GO:0005737">
    <property type="term" value="C:cytoplasm"/>
    <property type="evidence" value="ECO:0007669"/>
    <property type="project" value="TreeGrafter"/>
</dbReference>
<keyword evidence="4" id="KW-0833">Ubl conjugation pathway</keyword>
<dbReference type="Gene3D" id="1.25.40.10">
    <property type="entry name" value="Tetratricopeptide repeat domain"/>
    <property type="match status" value="1"/>
</dbReference>
<dbReference type="EMBL" id="JRES01001051">
    <property type="protein sequence ID" value="KNC25963.1"/>
    <property type="molecule type" value="Genomic_DNA"/>
</dbReference>
<evidence type="ECO:0000313" key="8">
    <source>
        <dbReference type="EMBL" id="KNC25963.1"/>
    </source>
</evidence>
<proteinExistence type="predicted"/>
<evidence type="ECO:0000256" key="2">
    <source>
        <dbReference type="ARBA" id="ARBA00022737"/>
    </source>
</evidence>
<keyword evidence="2" id="KW-0677">Repeat</keyword>
<dbReference type="Proteomes" id="UP000037069">
    <property type="component" value="Unassembled WGS sequence"/>
</dbReference>
<evidence type="ECO:0000256" key="4">
    <source>
        <dbReference type="ARBA" id="ARBA00022786"/>
    </source>
</evidence>
<keyword evidence="3" id="KW-0498">Mitosis</keyword>
<keyword evidence="5" id="KW-0802">TPR repeat</keyword>
<evidence type="ECO:0000256" key="5">
    <source>
        <dbReference type="ARBA" id="ARBA00022803"/>
    </source>
</evidence>
<sequence length="249" mass="27555">MFTTLPHSKPRVGSANSIKTPRQRPSRNQRTSSGSSRQLSSGSRQLSSGSNKLSVILPDLDDVSVHDSTNFGNVEDELNGVFLESLLVFLLGQVYTLQSKFALAKDKYIEALKIDARCFDAFSQLIKYHALLPREEWALLASLDFSRIENDFGKSVYALRLSTLSDSRDLMESVSHLVDTYQIPASNSDIVGALAEVSFVGGDHAQVKEKLECVIEQDPYNLRVCPTLASAYYELGNINDLHKLGHTLS</sequence>
<dbReference type="GO" id="GO:0051301">
    <property type="term" value="P:cell division"/>
    <property type="evidence" value="ECO:0007669"/>
    <property type="project" value="UniProtKB-KW"/>
</dbReference>
<dbReference type="SUPFAM" id="SSF48452">
    <property type="entry name" value="TPR-like"/>
    <property type="match status" value="1"/>
</dbReference>
<evidence type="ECO:0000256" key="6">
    <source>
        <dbReference type="ARBA" id="ARBA00023306"/>
    </source>
</evidence>
<dbReference type="STRING" id="7375.A0A0L0C0W5"/>
<dbReference type="GO" id="GO:0005680">
    <property type="term" value="C:anaphase-promoting complex"/>
    <property type="evidence" value="ECO:0007669"/>
    <property type="project" value="TreeGrafter"/>
</dbReference>
<feature type="region of interest" description="Disordered" evidence="7">
    <location>
        <begin position="1"/>
        <end position="49"/>
    </location>
</feature>
<feature type="compositionally biased region" description="Low complexity" evidence="7">
    <location>
        <begin position="32"/>
        <end position="49"/>
    </location>
</feature>
<keyword evidence="9" id="KW-1185">Reference proteome</keyword>
<evidence type="ECO:0000256" key="1">
    <source>
        <dbReference type="ARBA" id="ARBA00022618"/>
    </source>
</evidence>
<dbReference type="GO" id="GO:0016567">
    <property type="term" value="P:protein ubiquitination"/>
    <property type="evidence" value="ECO:0007669"/>
    <property type="project" value="TreeGrafter"/>
</dbReference>
<evidence type="ECO:0000256" key="3">
    <source>
        <dbReference type="ARBA" id="ARBA00022776"/>
    </source>
</evidence>
<dbReference type="InterPro" id="IPR011990">
    <property type="entry name" value="TPR-like_helical_dom_sf"/>
</dbReference>
<keyword evidence="6" id="KW-0131">Cell cycle</keyword>
<dbReference type="AlphaFoldDB" id="A0A0L0C0W5"/>